<organism evidence="2 3">
    <name type="scientific">Listeria immobilis</name>
    <dbReference type="NCBI Taxonomy" id="2713502"/>
    <lineage>
        <taxon>Bacteria</taxon>
        <taxon>Bacillati</taxon>
        <taxon>Bacillota</taxon>
        <taxon>Bacilli</taxon>
        <taxon>Bacillales</taxon>
        <taxon>Listeriaceae</taxon>
        <taxon>Listeria</taxon>
    </lineage>
</organism>
<sequence>MQNIGTTIKTIRINKNLKQTELFCVEQSTLSEIENNKRIPSIETFQNILDALNINYTEFFYIHNNFQLPEKERLFNKFRLLGSSLELKTLKKFNNELIKFPNFKNNLFIQSLSTIIEMSINLNIHQNFDQQTNEIELIMKNISSQEVFYHNDIYILSKIFFVFPIEQSDILICRIKKELSKYENYPEIESFKITLLINISIHYIHTNRIAQSKTQLEEAKEIAIKSGIERYNSTIDFLLLYSIYENGNKDFAINELYRITHLLEQVGKNMEAQDMINDFRVYIIDKLISDILD</sequence>
<dbReference type="SMART" id="SM00530">
    <property type="entry name" value="HTH_XRE"/>
    <property type="match status" value="1"/>
</dbReference>
<accession>A0ABR6SUV6</accession>
<dbReference type="InterPro" id="IPR053163">
    <property type="entry name" value="HTH-type_regulator_Rgg"/>
</dbReference>
<keyword evidence="3" id="KW-1185">Reference proteome</keyword>
<evidence type="ECO:0000313" key="3">
    <source>
        <dbReference type="Proteomes" id="UP000587800"/>
    </source>
</evidence>
<dbReference type="PANTHER" id="PTHR37038">
    <property type="entry name" value="TRANSCRIPTIONAL REGULATOR-RELATED"/>
    <property type="match status" value="1"/>
</dbReference>
<protein>
    <submittedName>
        <fullName evidence="2">Helix-turn-helix transcriptional regulator</fullName>
    </submittedName>
</protein>
<name>A0ABR6SUV6_9LIST</name>
<dbReference type="RefSeq" id="WP_185395581.1">
    <property type="nucleotide sequence ID" value="NZ_JAASTZ010000005.1"/>
</dbReference>
<dbReference type="InterPro" id="IPR011990">
    <property type="entry name" value="TPR-like_helical_dom_sf"/>
</dbReference>
<dbReference type="EMBL" id="JAASUB010000006">
    <property type="protein sequence ID" value="MBC1509379.1"/>
    <property type="molecule type" value="Genomic_DNA"/>
</dbReference>
<evidence type="ECO:0000259" key="1">
    <source>
        <dbReference type="PROSITE" id="PS50943"/>
    </source>
</evidence>
<dbReference type="Pfam" id="PF01381">
    <property type="entry name" value="HTH_3"/>
    <property type="match status" value="1"/>
</dbReference>
<dbReference type="PROSITE" id="PS50943">
    <property type="entry name" value="HTH_CROC1"/>
    <property type="match status" value="1"/>
</dbReference>
<dbReference type="InterPro" id="IPR001387">
    <property type="entry name" value="Cro/C1-type_HTH"/>
</dbReference>
<gene>
    <name evidence="2" type="ORF">HCJ59_05670</name>
</gene>
<dbReference type="InterPro" id="IPR010982">
    <property type="entry name" value="Lambda_DNA-bd_dom_sf"/>
</dbReference>
<comment type="caution">
    <text evidence="2">The sequence shown here is derived from an EMBL/GenBank/DDBJ whole genome shotgun (WGS) entry which is preliminary data.</text>
</comment>
<dbReference type="SUPFAM" id="SSF47413">
    <property type="entry name" value="lambda repressor-like DNA-binding domains"/>
    <property type="match status" value="1"/>
</dbReference>
<dbReference type="CDD" id="cd00093">
    <property type="entry name" value="HTH_XRE"/>
    <property type="match status" value="1"/>
</dbReference>
<dbReference type="Gene3D" id="1.25.40.10">
    <property type="entry name" value="Tetratricopeptide repeat domain"/>
    <property type="match status" value="1"/>
</dbReference>
<dbReference type="Proteomes" id="UP000587800">
    <property type="component" value="Unassembled WGS sequence"/>
</dbReference>
<proteinExistence type="predicted"/>
<reference evidence="2 3" key="1">
    <citation type="submission" date="2020-03" db="EMBL/GenBank/DDBJ databases">
        <title>Soil Listeria distribution.</title>
        <authorList>
            <person name="Liao J."/>
            <person name="Wiedmann M."/>
        </authorList>
    </citation>
    <scope>NUCLEOTIDE SEQUENCE [LARGE SCALE GENOMIC DNA]</scope>
    <source>
        <strain evidence="2 3">FSL L7-1515</strain>
    </source>
</reference>
<evidence type="ECO:0000313" key="2">
    <source>
        <dbReference type="EMBL" id="MBC1509379.1"/>
    </source>
</evidence>
<dbReference type="PANTHER" id="PTHR37038:SF13">
    <property type="entry name" value="HTH CRO_C1-TYPE DOMAIN-CONTAINING PROTEIN"/>
    <property type="match status" value="1"/>
</dbReference>
<feature type="domain" description="HTH cro/C1-type" evidence="1">
    <location>
        <begin position="8"/>
        <end position="59"/>
    </location>
</feature>